<sequence>MNHVIDTQTDKRTYGLFGVEKSEITLTLIEMSPNTFGLAFNAKWSGLVSGHQASGPFQVTGNQNKIVHQGPDIRVEITDWSLDQAHRKLSMRCQIHVDLTKYGLGTVLVYDQALSGTYGAMTPQQMLAVLTQAMEQA</sequence>
<accession>A0A1N7MQY6</accession>
<evidence type="ECO:0000313" key="2">
    <source>
        <dbReference type="Proteomes" id="UP000186221"/>
    </source>
</evidence>
<reference evidence="2" key="1">
    <citation type="submission" date="2017-01" db="EMBL/GenBank/DDBJ databases">
        <authorList>
            <person name="Varghese N."/>
            <person name="Submissions S."/>
        </authorList>
    </citation>
    <scope>NUCLEOTIDE SEQUENCE [LARGE SCALE GENOMIC DNA]</scope>
    <source>
        <strain evidence="2">DSM 19945</strain>
    </source>
</reference>
<dbReference type="Proteomes" id="UP000186221">
    <property type="component" value="Unassembled WGS sequence"/>
</dbReference>
<proteinExistence type="predicted"/>
<dbReference type="EMBL" id="FTOG01000006">
    <property type="protein sequence ID" value="SIS88361.1"/>
    <property type="molecule type" value="Genomic_DNA"/>
</dbReference>
<keyword evidence="2" id="KW-1185">Reference proteome</keyword>
<organism evidence="1 2">
    <name type="scientific">Rhodobacter aestuarii</name>
    <dbReference type="NCBI Taxonomy" id="453582"/>
    <lineage>
        <taxon>Bacteria</taxon>
        <taxon>Pseudomonadati</taxon>
        <taxon>Pseudomonadota</taxon>
        <taxon>Alphaproteobacteria</taxon>
        <taxon>Rhodobacterales</taxon>
        <taxon>Rhodobacter group</taxon>
        <taxon>Rhodobacter</taxon>
    </lineage>
</organism>
<dbReference type="AlphaFoldDB" id="A0A1N7MQY6"/>
<dbReference type="RefSeq" id="WP_076484907.1">
    <property type="nucleotide sequence ID" value="NZ_FTOG01000006.1"/>
</dbReference>
<evidence type="ECO:0000313" key="1">
    <source>
        <dbReference type="EMBL" id="SIS88361.1"/>
    </source>
</evidence>
<name>A0A1N7MQY6_9RHOB</name>
<protein>
    <submittedName>
        <fullName evidence="1">Uncharacterized protein</fullName>
    </submittedName>
</protein>
<gene>
    <name evidence="1" type="ORF">SAMN05421580_106114</name>
</gene>